<feature type="non-terminal residue" evidence="1">
    <location>
        <position position="1"/>
    </location>
</feature>
<dbReference type="InterPro" id="IPR021827">
    <property type="entry name" value="Nup186/Nup192/Nup205"/>
</dbReference>
<protein>
    <submittedName>
        <fullName evidence="1">Uncharacterized protein</fullName>
    </submittedName>
</protein>
<dbReference type="GO" id="GO:0005643">
    <property type="term" value="C:nuclear pore"/>
    <property type="evidence" value="ECO:0007669"/>
    <property type="project" value="InterPro"/>
</dbReference>
<dbReference type="EMBL" id="SRPW01000575">
    <property type="protein sequence ID" value="KAG6013535.1"/>
    <property type="molecule type" value="Genomic_DNA"/>
</dbReference>
<dbReference type="Pfam" id="PF11894">
    <property type="entry name" value="Nup192"/>
    <property type="match status" value="1"/>
</dbReference>
<evidence type="ECO:0000313" key="2">
    <source>
        <dbReference type="Proteomes" id="UP000748025"/>
    </source>
</evidence>
<dbReference type="AlphaFoldDB" id="A0A9P7T1Q7"/>
<keyword evidence="2" id="KW-1185">Reference proteome</keyword>
<dbReference type="OrthoDB" id="2019644at2759"/>
<organism evidence="1 2">
    <name type="scientific">Claviceps pusilla</name>
    <dbReference type="NCBI Taxonomy" id="123648"/>
    <lineage>
        <taxon>Eukaryota</taxon>
        <taxon>Fungi</taxon>
        <taxon>Dikarya</taxon>
        <taxon>Ascomycota</taxon>
        <taxon>Pezizomycotina</taxon>
        <taxon>Sordariomycetes</taxon>
        <taxon>Hypocreomycetidae</taxon>
        <taxon>Hypocreales</taxon>
        <taxon>Clavicipitaceae</taxon>
        <taxon>Claviceps</taxon>
    </lineage>
</organism>
<accession>A0A9P7T1Q7</accession>
<reference evidence="1" key="1">
    <citation type="journal article" date="2020" name="bioRxiv">
        <title>Whole genome comparisons of ergot fungi reveals the divergence and evolution of species within the genus Claviceps are the result of varying mechanisms driving genome evolution and host range expansion.</title>
        <authorList>
            <person name="Wyka S.A."/>
            <person name="Mondo S.J."/>
            <person name="Liu M."/>
            <person name="Dettman J."/>
            <person name="Nalam V."/>
            <person name="Broders K.D."/>
        </authorList>
    </citation>
    <scope>NUCLEOTIDE SEQUENCE</scope>
    <source>
        <strain evidence="1">CCC 602</strain>
    </source>
</reference>
<dbReference type="Proteomes" id="UP000748025">
    <property type="component" value="Unassembled WGS sequence"/>
</dbReference>
<comment type="caution">
    <text evidence="1">The sequence shown here is derived from an EMBL/GenBank/DDBJ whole genome shotgun (WGS) entry which is preliminary data.</text>
</comment>
<evidence type="ECO:0000313" key="1">
    <source>
        <dbReference type="EMBL" id="KAG6013535.1"/>
    </source>
</evidence>
<proteinExistence type="predicted"/>
<gene>
    <name evidence="1" type="ORF">E4U43_007237</name>
</gene>
<name>A0A9P7T1Q7_9HYPO</name>
<sequence length="171" mass="18397">PTDQHQRNYQNARLALLLQIAQSRTGAKYILYANLFRALDTCGLFTADPELQSDAQNSHALEQHYDLLAKVVRIVGAALLSRGSHNIVQGRKFLTDHRMLVTHTLKRSAGIGGGGTGTGTSNPTLDEKVGDLADALMVVIAATGFLDYEADAAILRAGLCAGDIYPMESNM</sequence>